<dbReference type="Pfam" id="PF02895">
    <property type="entry name" value="H-kinase_dim"/>
    <property type="match status" value="1"/>
</dbReference>
<comment type="catalytic activity">
    <reaction evidence="1">
        <text>ATP + protein L-histidine = ADP + protein N-phospho-L-histidine.</text>
        <dbReference type="EC" id="2.7.13.3"/>
    </reaction>
</comment>
<dbReference type="SUPFAM" id="SSF50341">
    <property type="entry name" value="CheW-like"/>
    <property type="match status" value="1"/>
</dbReference>
<dbReference type="PROSITE" id="PS50894">
    <property type="entry name" value="HPT"/>
    <property type="match status" value="1"/>
</dbReference>
<dbReference type="InterPro" id="IPR008207">
    <property type="entry name" value="Sig_transdc_His_kin_Hpt_dom"/>
</dbReference>
<evidence type="ECO:0000256" key="6">
    <source>
        <dbReference type="ARBA" id="ARBA00022777"/>
    </source>
</evidence>
<feature type="domain" description="CheW-like" evidence="11">
    <location>
        <begin position="445"/>
        <end position="577"/>
    </location>
</feature>
<evidence type="ECO:0000313" key="13">
    <source>
        <dbReference type="EMBL" id="PTU30548.1"/>
    </source>
</evidence>
<keyword evidence="5" id="KW-0808">Transferase</keyword>
<proteinExistence type="predicted"/>
<dbReference type="SMART" id="SM00073">
    <property type="entry name" value="HPT"/>
    <property type="match status" value="1"/>
</dbReference>
<dbReference type="CDD" id="cd16916">
    <property type="entry name" value="HATPase_CheA-like"/>
    <property type="match status" value="1"/>
</dbReference>
<dbReference type="FunFam" id="1.20.120.160:FF:000008">
    <property type="entry name" value="Chemotaxis sensor histidine kinase CheA"/>
    <property type="match status" value="1"/>
</dbReference>
<comment type="function">
    <text evidence="8">Involved in the transmission of sensory signals from the chemoreceptors to the flagellar motors. CheA is autophosphorylated; it can transfer its phosphate group to either CheB or CheY.</text>
</comment>
<dbReference type="Gene3D" id="1.10.287.560">
    <property type="entry name" value="Histidine kinase CheA-like, homodimeric domain"/>
    <property type="match status" value="1"/>
</dbReference>
<keyword evidence="4 9" id="KW-0597">Phosphoprotein</keyword>
<dbReference type="GO" id="GO:0005737">
    <property type="term" value="C:cytoplasm"/>
    <property type="evidence" value="ECO:0007669"/>
    <property type="project" value="InterPro"/>
</dbReference>
<dbReference type="PROSITE" id="PS50851">
    <property type="entry name" value="CHEW"/>
    <property type="match status" value="1"/>
</dbReference>
<dbReference type="InterPro" id="IPR051315">
    <property type="entry name" value="Bact_Chemotaxis_CheA"/>
</dbReference>
<dbReference type="CDD" id="cd00731">
    <property type="entry name" value="CheA_reg"/>
    <property type="match status" value="1"/>
</dbReference>
<feature type="modified residue" description="Phosphohistidine" evidence="9">
    <location>
        <position position="49"/>
    </location>
</feature>
<gene>
    <name evidence="13" type="ORF">CJD38_13645</name>
</gene>
<dbReference type="PRINTS" id="PR00344">
    <property type="entry name" value="BCTRLSENSOR"/>
</dbReference>
<dbReference type="PROSITE" id="PS50109">
    <property type="entry name" value="HIS_KIN"/>
    <property type="match status" value="1"/>
</dbReference>
<dbReference type="PANTHER" id="PTHR43395">
    <property type="entry name" value="SENSOR HISTIDINE KINASE CHEA"/>
    <property type="match status" value="1"/>
</dbReference>
<dbReference type="GO" id="GO:0000155">
    <property type="term" value="F:phosphorelay sensor kinase activity"/>
    <property type="evidence" value="ECO:0007669"/>
    <property type="project" value="InterPro"/>
</dbReference>
<dbReference type="SMART" id="SM01231">
    <property type="entry name" value="H-kinase_dim"/>
    <property type="match status" value="1"/>
</dbReference>
<dbReference type="InterPro" id="IPR004105">
    <property type="entry name" value="CheA-like_dim"/>
</dbReference>
<evidence type="ECO:0000256" key="7">
    <source>
        <dbReference type="ARBA" id="ARBA00023012"/>
    </source>
</evidence>
<dbReference type="SUPFAM" id="SSF47226">
    <property type="entry name" value="Histidine-containing phosphotransfer domain, HPT domain"/>
    <property type="match status" value="1"/>
</dbReference>
<dbReference type="PANTHER" id="PTHR43395:SF1">
    <property type="entry name" value="CHEMOTAXIS PROTEIN CHEA"/>
    <property type="match status" value="1"/>
</dbReference>
<name>A0A2T5MDA2_9GAMM</name>
<organism evidence="13 14">
    <name type="scientific">Stenotrophobium rhamnosiphilum</name>
    <dbReference type="NCBI Taxonomy" id="2029166"/>
    <lineage>
        <taxon>Bacteria</taxon>
        <taxon>Pseudomonadati</taxon>
        <taxon>Pseudomonadota</taxon>
        <taxon>Gammaproteobacteria</taxon>
        <taxon>Nevskiales</taxon>
        <taxon>Nevskiaceae</taxon>
        <taxon>Stenotrophobium</taxon>
    </lineage>
</organism>
<sequence>MNVDTSNEILADFVMEAGELVEKLGEQLIEMEKRPDDQELLNAIFRAFHTVKGGAGFLNFGPMVDLCHAAEDVFNLLRSGKREMDQNLLDAILQSVDHLQVMMAQVSSGESLSAAPAALIKSLHDSCVAPAPVVVKVEPAASSNDAISDDEFEALLDQFHGSGKAVAPVVEAAVETPAKPEVSGKAVVAHAPPPETTIRVDTNRLDKMMNLVGELVLLRNRLKILRGSSSSDDLSKAIGQLDFITRSLQGAVMQIRMRPVRKVFSRFPKVARDVARALGKQVEVELVGEDTDLDKNLVDALADPLVHMVRNAVDHGIEMPDVRKRAGKSEAGHLVLAARQQGDHILISISDDGAGIDSEKLRKKVVEKGLLTEAAAERLSPDECLQLVFMPGFSTKEQISDLSGRGVGMDVVKSAITNLKGTVKIESRIGNGSVVLIQLPLTLAILPALMVSVAGRTFAMPLSSVIDVTVLNTESIRRLDKWDVVLIRDELVRLIHLDRWAGVRADPELTRHVVLANVDNERYGFVVSQVRGREEVVIKPLGAMLRGLTGLAGATVTGQGRVALILDFPGLIKACSAGGG</sequence>
<dbReference type="InterPro" id="IPR002545">
    <property type="entry name" value="CheW-lke_dom"/>
</dbReference>
<dbReference type="InterPro" id="IPR036890">
    <property type="entry name" value="HATPase_C_sf"/>
</dbReference>
<evidence type="ECO:0000259" key="12">
    <source>
        <dbReference type="PROSITE" id="PS50894"/>
    </source>
</evidence>
<dbReference type="EC" id="2.7.13.3" evidence="2"/>
<keyword evidence="14" id="KW-1185">Reference proteome</keyword>
<keyword evidence="6" id="KW-0418">Kinase</keyword>
<dbReference type="InterPro" id="IPR005467">
    <property type="entry name" value="His_kinase_dom"/>
</dbReference>
<dbReference type="Gene3D" id="1.20.120.160">
    <property type="entry name" value="HPT domain"/>
    <property type="match status" value="1"/>
</dbReference>
<dbReference type="Gene3D" id="3.30.565.10">
    <property type="entry name" value="Histidine kinase-like ATPase, C-terminal domain"/>
    <property type="match status" value="1"/>
</dbReference>
<dbReference type="InterPro" id="IPR036061">
    <property type="entry name" value="CheW-like_dom_sf"/>
</dbReference>
<comment type="caution">
    <text evidence="13">The sequence shown here is derived from an EMBL/GenBank/DDBJ whole genome shotgun (WGS) entry which is preliminary data.</text>
</comment>
<dbReference type="SUPFAM" id="SSF55874">
    <property type="entry name" value="ATPase domain of HSP90 chaperone/DNA topoisomerase II/histidine kinase"/>
    <property type="match status" value="1"/>
</dbReference>
<dbReference type="GO" id="GO:0006935">
    <property type="term" value="P:chemotaxis"/>
    <property type="evidence" value="ECO:0007669"/>
    <property type="project" value="InterPro"/>
</dbReference>
<dbReference type="OrthoDB" id="9803176at2"/>
<dbReference type="InterPro" id="IPR003594">
    <property type="entry name" value="HATPase_dom"/>
</dbReference>
<dbReference type="SUPFAM" id="SSF47384">
    <property type="entry name" value="Homodimeric domain of signal transducing histidine kinase"/>
    <property type="match status" value="1"/>
</dbReference>
<evidence type="ECO:0000256" key="1">
    <source>
        <dbReference type="ARBA" id="ARBA00000085"/>
    </source>
</evidence>
<dbReference type="Pfam" id="PF01584">
    <property type="entry name" value="CheW"/>
    <property type="match status" value="1"/>
</dbReference>
<dbReference type="InterPro" id="IPR036097">
    <property type="entry name" value="HisK_dim/P_sf"/>
</dbReference>
<dbReference type="SMART" id="SM00260">
    <property type="entry name" value="CheW"/>
    <property type="match status" value="1"/>
</dbReference>
<reference evidence="13 14" key="1">
    <citation type="submission" date="2018-04" db="EMBL/GenBank/DDBJ databases">
        <title>Novel species isolated from glacier.</title>
        <authorList>
            <person name="Liu Q."/>
            <person name="Xin Y.-H."/>
        </authorList>
    </citation>
    <scope>NUCLEOTIDE SEQUENCE [LARGE SCALE GENOMIC DNA]</scope>
    <source>
        <strain evidence="13 14">GT1R17</strain>
    </source>
</reference>
<dbReference type="InterPro" id="IPR036641">
    <property type="entry name" value="HPT_dom_sf"/>
</dbReference>
<feature type="domain" description="Histidine kinase" evidence="10">
    <location>
        <begin position="229"/>
        <end position="443"/>
    </location>
</feature>
<dbReference type="AlphaFoldDB" id="A0A2T5MDA2"/>
<dbReference type="RefSeq" id="WP_107940920.1">
    <property type="nucleotide sequence ID" value="NZ_QANS01000005.1"/>
</dbReference>
<evidence type="ECO:0000256" key="9">
    <source>
        <dbReference type="PROSITE-ProRule" id="PRU00110"/>
    </source>
</evidence>
<dbReference type="Gene3D" id="2.30.30.40">
    <property type="entry name" value="SH3 Domains"/>
    <property type="match status" value="1"/>
</dbReference>
<dbReference type="InterPro" id="IPR004358">
    <property type="entry name" value="Sig_transdc_His_kin-like_C"/>
</dbReference>
<dbReference type="Pfam" id="PF01627">
    <property type="entry name" value="Hpt"/>
    <property type="match status" value="1"/>
</dbReference>
<accession>A0A2T5MDA2</accession>
<dbReference type="EMBL" id="QANS01000005">
    <property type="protein sequence ID" value="PTU30548.1"/>
    <property type="molecule type" value="Genomic_DNA"/>
</dbReference>
<evidence type="ECO:0000313" key="14">
    <source>
        <dbReference type="Proteomes" id="UP000244248"/>
    </source>
</evidence>
<dbReference type="Proteomes" id="UP000244248">
    <property type="component" value="Unassembled WGS sequence"/>
</dbReference>
<evidence type="ECO:0000256" key="3">
    <source>
        <dbReference type="ARBA" id="ARBA00021495"/>
    </source>
</evidence>
<dbReference type="SMART" id="SM00387">
    <property type="entry name" value="HATPase_c"/>
    <property type="match status" value="1"/>
</dbReference>
<dbReference type="InterPro" id="IPR037006">
    <property type="entry name" value="CheA-like_homodim_sf"/>
</dbReference>
<evidence type="ECO:0000256" key="8">
    <source>
        <dbReference type="ARBA" id="ARBA00035100"/>
    </source>
</evidence>
<dbReference type="FunFam" id="3.30.565.10:FF:000016">
    <property type="entry name" value="Chemotaxis protein CheA, putative"/>
    <property type="match status" value="1"/>
</dbReference>
<evidence type="ECO:0000256" key="5">
    <source>
        <dbReference type="ARBA" id="ARBA00022679"/>
    </source>
</evidence>
<feature type="domain" description="HPt" evidence="12">
    <location>
        <begin position="2"/>
        <end position="106"/>
    </location>
</feature>
<evidence type="ECO:0000256" key="2">
    <source>
        <dbReference type="ARBA" id="ARBA00012438"/>
    </source>
</evidence>
<keyword evidence="7" id="KW-0902">Two-component regulatory system</keyword>
<dbReference type="CDD" id="cd00088">
    <property type="entry name" value="HPT"/>
    <property type="match status" value="1"/>
</dbReference>
<evidence type="ECO:0000259" key="11">
    <source>
        <dbReference type="PROSITE" id="PS50851"/>
    </source>
</evidence>
<dbReference type="Pfam" id="PF02518">
    <property type="entry name" value="HATPase_c"/>
    <property type="match status" value="1"/>
</dbReference>
<protein>
    <recommendedName>
        <fullName evidence="3">Chemotaxis protein CheA</fullName>
        <ecNumber evidence="2">2.7.13.3</ecNumber>
    </recommendedName>
</protein>
<evidence type="ECO:0000259" key="10">
    <source>
        <dbReference type="PROSITE" id="PS50109"/>
    </source>
</evidence>
<evidence type="ECO:0000256" key="4">
    <source>
        <dbReference type="ARBA" id="ARBA00022553"/>
    </source>
</evidence>